<sequence length="551" mass="62345">MQKSRKRKQLELDHKPQSESDSGTKLTKDPYPTHTRPTREECIAVRDDLLALHGFPKEFAKYRRDENQIQFDDGDAKETVLDGLVKTVLSQNTTEVNSLRAFDSLKSAFPTWEDVLAAESKCLENAIRCGGLAPTKASCIKNILSCLLEKKGKLCLEYLRDLSVDEIKAELSQFKGIGPKTVACVLMFNLQLDDFPVDTHVFEIAKAIGWVPALADRNKTYLHLNQRIPNELKFDLNCLLYAHGKLCRKCTKNVGKQQRKESHEISCPLLNYCKNSLYEIKMENNMLQTNFAASSLLSRRRSKNDDFFSDIHMEAKRLKLFGFDVDPYAKGEKYMKKFERQGSVRFSDKELLGMEKSFEEKSSICEPAHKRYVCEFCLKEFSSSKAFGGHQNAHKNERLNKKLMQLQGEGDSFNVYLQPLQSHSGFIHSHSSPCFIDFSSCAPDITHHKESQIGLNSLDQDQNLYSGASRVFKPIAQASHGSFEQKNSGRPVVIKPLPSYVSKKSCQSLCIRLGLPNAAPPEARAIQFGKSKQCSSFSPLDFYDSQSEKDG</sequence>
<feature type="domain" description="C2H2-type" evidence="3">
    <location>
        <begin position="372"/>
        <end position="399"/>
    </location>
</feature>
<dbReference type="PANTHER" id="PTHR47203">
    <property type="match status" value="1"/>
</dbReference>
<dbReference type="InterPro" id="IPR023170">
    <property type="entry name" value="HhH_base_excis_C"/>
</dbReference>
<evidence type="ECO:0000256" key="2">
    <source>
        <dbReference type="SAM" id="MobiDB-lite"/>
    </source>
</evidence>
<dbReference type="GO" id="GO:0008270">
    <property type="term" value="F:zinc ion binding"/>
    <property type="evidence" value="ECO:0007669"/>
    <property type="project" value="UniProtKB-KW"/>
</dbReference>
<dbReference type="Gene3D" id="1.10.1670.10">
    <property type="entry name" value="Helix-hairpin-Helix base-excision DNA repair enzymes (C-terminal)"/>
    <property type="match status" value="1"/>
</dbReference>
<evidence type="ECO:0000256" key="1">
    <source>
        <dbReference type="PROSITE-ProRule" id="PRU00042"/>
    </source>
</evidence>
<dbReference type="Pfam" id="PF00730">
    <property type="entry name" value="HhH-GPD"/>
    <property type="match status" value="1"/>
</dbReference>
<dbReference type="CDD" id="cd00056">
    <property type="entry name" value="ENDO3c"/>
    <property type="match status" value="1"/>
</dbReference>
<dbReference type="InterPro" id="IPR011257">
    <property type="entry name" value="DNA_glycosylase"/>
</dbReference>
<dbReference type="SMART" id="SM00478">
    <property type="entry name" value="ENDO3c"/>
    <property type="match status" value="1"/>
</dbReference>
<organism evidence="4 5">
    <name type="scientific">Quercus suber</name>
    <name type="common">Cork oak</name>
    <dbReference type="NCBI Taxonomy" id="58331"/>
    <lineage>
        <taxon>Eukaryota</taxon>
        <taxon>Viridiplantae</taxon>
        <taxon>Streptophyta</taxon>
        <taxon>Embryophyta</taxon>
        <taxon>Tracheophyta</taxon>
        <taxon>Spermatophyta</taxon>
        <taxon>Magnoliopsida</taxon>
        <taxon>eudicotyledons</taxon>
        <taxon>Gunneridae</taxon>
        <taxon>Pentapetalae</taxon>
        <taxon>rosids</taxon>
        <taxon>fabids</taxon>
        <taxon>Fagales</taxon>
        <taxon>Fagaceae</taxon>
        <taxon>Quercus</taxon>
    </lineage>
</organism>
<feature type="compositionally biased region" description="Basic and acidic residues" evidence="2">
    <location>
        <begin position="9"/>
        <end position="18"/>
    </location>
</feature>
<dbReference type="AlphaFoldDB" id="A0AAW0MAN9"/>
<evidence type="ECO:0000259" key="3">
    <source>
        <dbReference type="PROSITE" id="PS50157"/>
    </source>
</evidence>
<dbReference type="InterPro" id="IPR036236">
    <property type="entry name" value="Znf_C2H2_sf"/>
</dbReference>
<keyword evidence="1" id="KW-0862">Zinc</keyword>
<dbReference type="GO" id="GO:0016787">
    <property type="term" value="F:hydrolase activity"/>
    <property type="evidence" value="ECO:0007669"/>
    <property type="project" value="UniProtKB-ARBA"/>
</dbReference>
<comment type="caution">
    <text evidence="4">The sequence shown here is derived from an EMBL/GenBank/DDBJ whole genome shotgun (WGS) entry which is preliminary data.</text>
</comment>
<protein>
    <submittedName>
        <fullName evidence="4">Dna glycosylase</fullName>
    </submittedName>
</protein>
<keyword evidence="5" id="KW-1185">Reference proteome</keyword>
<proteinExistence type="predicted"/>
<keyword evidence="1" id="KW-0863">Zinc-finger</keyword>
<reference evidence="4 5" key="1">
    <citation type="journal article" date="2018" name="Sci. Data">
        <title>The draft genome sequence of cork oak.</title>
        <authorList>
            <person name="Ramos A.M."/>
            <person name="Usie A."/>
            <person name="Barbosa P."/>
            <person name="Barros P.M."/>
            <person name="Capote T."/>
            <person name="Chaves I."/>
            <person name="Simoes F."/>
            <person name="Abreu I."/>
            <person name="Carrasquinho I."/>
            <person name="Faro C."/>
            <person name="Guimaraes J.B."/>
            <person name="Mendonca D."/>
            <person name="Nobrega F."/>
            <person name="Rodrigues L."/>
            <person name="Saibo N.J.M."/>
            <person name="Varela M.C."/>
            <person name="Egas C."/>
            <person name="Matos J."/>
            <person name="Miguel C.M."/>
            <person name="Oliveira M.M."/>
            <person name="Ricardo C.P."/>
            <person name="Goncalves S."/>
        </authorList>
    </citation>
    <scope>NUCLEOTIDE SEQUENCE [LARGE SCALE GENOMIC DNA]</scope>
    <source>
        <strain evidence="5">cv. HL8</strain>
    </source>
</reference>
<dbReference type="PROSITE" id="PS00028">
    <property type="entry name" value="ZINC_FINGER_C2H2_1"/>
    <property type="match status" value="1"/>
</dbReference>
<dbReference type="GO" id="GO:0140097">
    <property type="term" value="F:catalytic activity, acting on DNA"/>
    <property type="evidence" value="ECO:0007669"/>
    <property type="project" value="UniProtKB-ARBA"/>
</dbReference>
<feature type="region of interest" description="Disordered" evidence="2">
    <location>
        <begin position="1"/>
        <end position="36"/>
    </location>
</feature>
<accession>A0AAW0MAN9</accession>
<evidence type="ECO:0000313" key="5">
    <source>
        <dbReference type="Proteomes" id="UP000237347"/>
    </source>
</evidence>
<dbReference type="GO" id="GO:0006284">
    <property type="term" value="P:base-excision repair"/>
    <property type="evidence" value="ECO:0007669"/>
    <property type="project" value="InterPro"/>
</dbReference>
<name>A0AAW0MAN9_QUESU</name>
<dbReference type="Gene3D" id="1.10.340.30">
    <property type="entry name" value="Hypothetical protein, domain 2"/>
    <property type="match status" value="1"/>
</dbReference>
<dbReference type="PROSITE" id="PS50157">
    <property type="entry name" value="ZINC_FINGER_C2H2_2"/>
    <property type="match status" value="1"/>
</dbReference>
<dbReference type="InterPro" id="IPR013087">
    <property type="entry name" value="Znf_C2H2_type"/>
</dbReference>
<dbReference type="Proteomes" id="UP000237347">
    <property type="component" value="Unassembled WGS sequence"/>
</dbReference>
<dbReference type="SUPFAM" id="SSF57667">
    <property type="entry name" value="beta-beta-alpha zinc fingers"/>
    <property type="match status" value="1"/>
</dbReference>
<keyword evidence="1" id="KW-0479">Metal-binding</keyword>
<dbReference type="EMBL" id="PKMF04000010">
    <property type="protein sequence ID" value="KAK7859798.1"/>
    <property type="molecule type" value="Genomic_DNA"/>
</dbReference>
<dbReference type="SUPFAM" id="SSF48150">
    <property type="entry name" value="DNA-glycosylase"/>
    <property type="match status" value="1"/>
</dbReference>
<dbReference type="PANTHER" id="PTHR47203:SF1">
    <property type="entry name" value="HYPOTHETICAL BASE EXCISION DNA REPAIR PROTEIN (EUROFUNG)"/>
    <property type="match status" value="1"/>
</dbReference>
<dbReference type="InterPro" id="IPR003265">
    <property type="entry name" value="HhH-GPD_domain"/>
</dbReference>
<gene>
    <name evidence="4" type="ORF">CFP56_002136</name>
</gene>
<evidence type="ECO:0000313" key="4">
    <source>
        <dbReference type="EMBL" id="KAK7859798.1"/>
    </source>
</evidence>